<evidence type="ECO:0000313" key="3">
    <source>
        <dbReference type="Proteomes" id="UP000593572"/>
    </source>
</evidence>
<dbReference type="Proteomes" id="UP000593572">
    <property type="component" value="Unassembled WGS sequence"/>
</dbReference>
<reference evidence="2 3" key="1">
    <citation type="journal article" date="2019" name="Genome Biol. Evol.">
        <title>Insights into the evolution of the New World diploid cottons (Gossypium, subgenus Houzingenia) based on genome sequencing.</title>
        <authorList>
            <person name="Grover C.E."/>
            <person name="Arick M.A. 2nd"/>
            <person name="Thrash A."/>
            <person name="Conover J.L."/>
            <person name="Sanders W.S."/>
            <person name="Peterson D.G."/>
            <person name="Frelichowski J.E."/>
            <person name="Scheffler J.A."/>
            <person name="Scheffler B.E."/>
            <person name="Wendel J.F."/>
        </authorList>
    </citation>
    <scope>NUCLEOTIDE SEQUENCE [LARGE SCALE GENOMIC DNA]</scope>
    <source>
        <strain evidence="2">157</strain>
        <tissue evidence="2">Leaf</tissue>
    </source>
</reference>
<protein>
    <submittedName>
        <fullName evidence="2">Uncharacterized protein</fullName>
    </submittedName>
</protein>
<organism evidence="2 3">
    <name type="scientific">Gossypium lobatum</name>
    <dbReference type="NCBI Taxonomy" id="34289"/>
    <lineage>
        <taxon>Eukaryota</taxon>
        <taxon>Viridiplantae</taxon>
        <taxon>Streptophyta</taxon>
        <taxon>Embryophyta</taxon>
        <taxon>Tracheophyta</taxon>
        <taxon>Spermatophyta</taxon>
        <taxon>Magnoliopsida</taxon>
        <taxon>eudicotyledons</taxon>
        <taxon>Gunneridae</taxon>
        <taxon>Pentapetalae</taxon>
        <taxon>rosids</taxon>
        <taxon>malvids</taxon>
        <taxon>Malvales</taxon>
        <taxon>Malvaceae</taxon>
        <taxon>Malvoideae</taxon>
        <taxon>Gossypium</taxon>
    </lineage>
</organism>
<dbReference type="EMBL" id="JABEZX010000001">
    <property type="protein sequence ID" value="MBA0548476.1"/>
    <property type="molecule type" value="Genomic_DNA"/>
</dbReference>
<feature type="non-terminal residue" evidence="2">
    <location>
        <position position="1"/>
    </location>
</feature>
<keyword evidence="3" id="KW-1185">Reference proteome</keyword>
<accession>A0A7J8L7T3</accession>
<name>A0A7J8L7T3_9ROSI</name>
<proteinExistence type="predicted"/>
<sequence length="430" mass="49224">MGSWDENKEGYTGRQRMVEEEYMPIERSDGEEKTKGLSRGDWLIDSNENPKLECPRVREPLGAGKASACNEIGVSVEGTKGGLSTGWKEGVNVTLRNFLNNHIDAEIDEDSSIKRWRFTGFYGSPEVSQKEESWNLLKSLGQDHSLACKGDVPQRLTNLGKRLLQWAKCLKNNEVGRRKSLEKRMYDIMDEERSDEVIGELLGLKVELNLEIDKEELYWEHKSKANWLKMGDQTTRGGDGLEGGKGRPHINLARCLGFLDWSNIDLKNHLGTVELGTNLFGSEEAATILRIPLAQHQQDDSRIWSGEPLGEYTIHYRRNMPSRIVLQYKNIWKELGIQITQRDEEHLGNLVKEKQDPGREKSLISGGHNFSYLQIYEGMGRGTPQIIGSKDSRRTALFVGTQKERYFTVDWKSIIESLRRLQQRLWPAYK</sequence>
<feature type="region of interest" description="Disordered" evidence="1">
    <location>
        <begin position="1"/>
        <end position="42"/>
    </location>
</feature>
<gene>
    <name evidence="2" type="ORF">Golob_019574</name>
</gene>
<comment type="caution">
    <text evidence="2">The sequence shown here is derived from an EMBL/GenBank/DDBJ whole genome shotgun (WGS) entry which is preliminary data.</text>
</comment>
<evidence type="ECO:0000313" key="2">
    <source>
        <dbReference type="EMBL" id="MBA0548476.1"/>
    </source>
</evidence>
<dbReference type="AlphaFoldDB" id="A0A7J8L7T3"/>
<evidence type="ECO:0000256" key="1">
    <source>
        <dbReference type="SAM" id="MobiDB-lite"/>
    </source>
</evidence>
<feature type="compositionally biased region" description="Basic and acidic residues" evidence="1">
    <location>
        <begin position="1"/>
        <end position="35"/>
    </location>
</feature>